<evidence type="ECO:0000313" key="3">
    <source>
        <dbReference type="EMBL" id="GAA1767256.1"/>
    </source>
</evidence>
<accession>A0ABN2KWH4</accession>
<keyword evidence="2" id="KW-0812">Transmembrane</keyword>
<feature type="region of interest" description="Disordered" evidence="1">
    <location>
        <begin position="1"/>
        <end position="42"/>
    </location>
</feature>
<feature type="compositionally biased region" description="Low complexity" evidence="1">
    <location>
        <begin position="20"/>
        <end position="35"/>
    </location>
</feature>
<evidence type="ECO:0000256" key="2">
    <source>
        <dbReference type="SAM" id="Phobius"/>
    </source>
</evidence>
<reference evidence="3 4" key="1">
    <citation type="journal article" date="2019" name="Int. J. Syst. Evol. Microbiol.">
        <title>The Global Catalogue of Microorganisms (GCM) 10K type strain sequencing project: providing services to taxonomists for standard genome sequencing and annotation.</title>
        <authorList>
            <consortium name="The Broad Institute Genomics Platform"/>
            <consortium name="The Broad Institute Genome Sequencing Center for Infectious Disease"/>
            <person name="Wu L."/>
            <person name="Ma J."/>
        </authorList>
    </citation>
    <scope>NUCLEOTIDE SEQUENCE [LARGE SCALE GENOMIC DNA]</scope>
    <source>
        <strain evidence="3 4">JCM 14319</strain>
    </source>
</reference>
<keyword evidence="4" id="KW-1185">Reference proteome</keyword>
<sequence>MTEKPTEHGPPAQNADTRPTEALPDAAAAAGAPDPGEAPGPPKPNIHVSALIVWLTIFPLVAIFGTLLAPMMPDWHPVLRAFVLTLIVVPIAAYWLMPQMFRWYAAFARHRVARRANGSAR</sequence>
<dbReference type="EMBL" id="BAAANH010000006">
    <property type="protein sequence ID" value="GAA1767256.1"/>
    <property type="molecule type" value="Genomic_DNA"/>
</dbReference>
<keyword evidence="2" id="KW-0472">Membrane</keyword>
<gene>
    <name evidence="3" type="ORF">GCM10009747_29650</name>
</gene>
<evidence type="ECO:0000256" key="1">
    <source>
        <dbReference type="SAM" id="MobiDB-lite"/>
    </source>
</evidence>
<organism evidence="3 4">
    <name type="scientific">Agromyces humatus</name>
    <dbReference type="NCBI Taxonomy" id="279573"/>
    <lineage>
        <taxon>Bacteria</taxon>
        <taxon>Bacillati</taxon>
        <taxon>Actinomycetota</taxon>
        <taxon>Actinomycetes</taxon>
        <taxon>Micrococcales</taxon>
        <taxon>Microbacteriaceae</taxon>
        <taxon>Agromyces</taxon>
    </lineage>
</organism>
<evidence type="ECO:0000313" key="4">
    <source>
        <dbReference type="Proteomes" id="UP001500506"/>
    </source>
</evidence>
<dbReference type="RefSeq" id="WP_232498137.1">
    <property type="nucleotide sequence ID" value="NZ_BAAANH010000006.1"/>
</dbReference>
<feature type="transmembrane region" description="Helical" evidence="2">
    <location>
        <begin position="51"/>
        <end position="72"/>
    </location>
</feature>
<protein>
    <submittedName>
        <fullName evidence="3">Uncharacterized protein</fullName>
    </submittedName>
</protein>
<comment type="caution">
    <text evidence="3">The sequence shown here is derived from an EMBL/GenBank/DDBJ whole genome shotgun (WGS) entry which is preliminary data.</text>
</comment>
<keyword evidence="2" id="KW-1133">Transmembrane helix</keyword>
<proteinExistence type="predicted"/>
<dbReference type="Proteomes" id="UP001500506">
    <property type="component" value="Unassembled WGS sequence"/>
</dbReference>
<feature type="transmembrane region" description="Helical" evidence="2">
    <location>
        <begin position="78"/>
        <end position="97"/>
    </location>
</feature>
<name>A0ABN2KWH4_9MICO</name>